<feature type="domain" description="NAD-dependent epimerase/dehydratase" evidence="3">
    <location>
        <begin position="6"/>
        <end position="160"/>
    </location>
</feature>
<name>N1PR80_DOTSN</name>
<keyword evidence="5" id="KW-1185">Reference proteome</keyword>
<evidence type="ECO:0000313" key="4">
    <source>
        <dbReference type="EMBL" id="EME45951.1"/>
    </source>
</evidence>
<proteinExistence type="inferred from homology"/>
<dbReference type="eggNOG" id="KOG1502">
    <property type="taxonomic scope" value="Eukaryota"/>
</dbReference>
<dbReference type="PANTHER" id="PTHR10366">
    <property type="entry name" value="NAD DEPENDENT EPIMERASE/DEHYDRATASE"/>
    <property type="match status" value="1"/>
</dbReference>
<evidence type="ECO:0000256" key="1">
    <source>
        <dbReference type="ARBA" id="ARBA00023002"/>
    </source>
</evidence>
<evidence type="ECO:0000256" key="2">
    <source>
        <dbReference type="ARBA" id="ARBA00023445"/>
    </source>
</evidence>
<keyword evidence="1" id="KW-0560">Oxidoreductase</keyword>
<dbReference type="GO" id="GO:0016616">
    <property type="term" value="F:oxidoreductase activity, acting on the CH-OH group of donors, NAD or NADP as acceptor"/>
    <property type="evidence" value="ECO:0007669"/>
    <property type="project" value="TreeGrafter"/>
</dbReference>
<dbReference type="PANTHER" id="PTHR10366:SF564">
    <property type="entry name" value="STEROL-4-ALPHA-CARBOXYLATE 3-DEHYDROGENASE, DECARBOXYLATING"/>
    <property type="match status" value="1"/>
</dbReference>
<evidence type="ECO:0000313" key="5">
    <source>
        <dbReference type="Proteomes" id="UP000016933"/>
    </source>
</evidence>
<dbReference type="STRING" id="675120.N1PR80"/>
<dbReference type="Pfam" id="PF01370">
    <property type="entry name" value="Epimerase"/>
    <property type="match status" value="1"/>
</dbReference>
<comment type="similarity">
    <text evidence="2">Belongs to the NAD(P)-dependent epimerase/dehydratase family. Dihydroflavonol-4-reductase subfamily.</text>
</comment>
<reference evidence="5" key="1">
    <citation type="journal article" date="2012" name="PLoS Genet.">
        <title>The genomes of the fungal plant pathogens Cladosporium fulvum and Dothistroma septosporum reveal adaptation to different hosts and lifestyles but also signatures of common ancestry.</title>
        <authorList>
            <person name="de Wit P.J.G.M."/>
            <person name="van der Burgt A."/>
            <person name="Oekmen B."/>
            <person name="Stergiopoulos I."/>
            <person name="Abd-Elsalam K.A."/>
            <person name="Aerts A.L."/>
            <person name="Bahkali A.H."/>
            <person name="Beenen H.G."/>
            <person name="Chettri P."/>
            <person name="Cox M.P."/>
            <person name="Datema E."/>
            <person name="de Vries R.P."/>
            <person name="Dhillon B."/>
            <person name="Ganley A.R."/>
            <person name="Griffiths S.A."/>
            <person name="Guo Y."/>
            <person name="Hamelin R.C."/>
            <person name="Henrissat B."/>
            <person name="Kabir M.S."/>
            <person name="Jashni M.K."/>
            <person name="Kema G."/>
            <person name="Klaubauf S."/>
            <person name="Lapidus A."/>
            <person name="Levasseur A."/>
            <person name="Lindquist E."/>
            <person name="Mehrabi R."/>
            <person name="Ohm R.A."/>
            <person name="Owen T.J."/>
            <person name="Salamov A."/>
            <person name="Schwelm A."/>
            <person name="Schijlen E."/>
            <person name="Sun H."/>
            <person name="van den Burg H.A."/>
            <person name="van Ham R.C.H.J."/>
            <person name="Zhang S."/>
            <person name="Goodwin S.B."/>
            <person name="Grigoriev I.V."/>
            <person name="Collemare J."/>
            <person name="Bradshaw R.E."/>
        </authorList>
    </citation>
    <scope>NUCLEOTIDE SEQUENCE [LARGE SCALE GENOMIC DNA]</scope>
    <source>
        <strain evidence="5">NZE10 / CBS 128990</strain>
    </source>
</reference>
<dbReference type="InterPro" id="IPR036291">
    <property type="entry name" value="NAD(P)-bd_dom_sf"/>
</dbReference>
<dbReference type="InterPro" id="IPR050425">
    <property type="entry name" value="NAD(P)_dehydrat-like"/>
</dbReference>
<dbReference type="OMA" id="KPYGSAM"/>
<dbReference type="HOGENOM" id="CLU_007383_9_2_1"/>
<sequence>MAGELVLITGATGHPGFRVLRYVLEQRYNVRATIRSEAKSNPALVELNTNTNLSFAVVPDITAPDAYLEAIKDVSYVIHIASPLPNAAESGDFEATLIQPAVQGTLSMLEAAQKSGTVKRIVITSSCLSIIDWEALIGGPFDRTLNPEDRIVTPTGPYALNMHAYWASKVTALNKSEESIKAQTLRFDNDVKVAEKFPEAVRKGILPNDGNSPTFVLRCDGRKAEEMFGFRLRSLEEQVVEVVGQYLEIVGGG</sequence>
<dbReference type="Proteomes" id="UP000016933">
    <property type="component" value="Unassembled WGS sequence"/>
</dbReference>
<dbReference type="AlphaFoldDB" id="N1PR80"/>
<dbReference type="SUPFAM" id="SSF51735">
    <property type="entry name" value="NAD(P)-binding Rossmann-fold domains"/>
    <property type="match status" value="1"/>
</dbReference>
<reference evidence="4 5" key="2">
    <citation type="journal article" date="2012" name="PLoS Pathog.">
        <title>Diverse lifestyles and strategies of plant pathogenesis encoded in the genomes of eighteen Dothideomycetes fungi.</title>
        <authorList>
            <person name="Ohm R.A."/>
            <person name="Feau N."/>
            <person name="Henrissat B."/>
            <person name="Schoch C.L."/>
            <person name="Horwitz B.A."/>
            <person name="Barry K.W."/>
            <person name="Condon B.J."/>
            <person name="Copeland A.C."/>
            <person name="Dhillon B."/>
            <person name="Glaser F."/>
            <person name="Hesse C.N."/>
            <person name="Kosti I."/>
            <person name="LaButti K."/>
            <person name="Lindquist E.A."/>
            <person name="Lucas S."/>
            <person name="Salamov A.A."/>
            <person name="Bradshaw R.E."/>
            <person name="Ciuffetti L."/>
            <person name="Hamelin R.C."/>
            <person name="Kema G.H.J."/>
            <person name="Lawrence C."/>
            <person name="Scott J.A."/>
            <person name="Spatafora J.W."/>
            <person name="Turgeon B.G."/>
            <person name="de Wit P.J.G.M."/>
            <person name="Zhong S."/>
            <person name="Goodwin S.B."/>
            <person name="Grigoriev I.V."/>
        </authorList>
    </citation>
    <scope>NUCLEOTIDE SEQUENCE [LARGE SCALE GENOMIC DNA]</scope>
    <source>
        <strain evidence="5">NZE10 / CBS 128990</strain>
    </source>
</reference>
<dbReference type="InterPro" id="IPR001509">
    <property type="entry name" value="Epimerase_deHydtase"/>
</dbReference>
<gene>
    <name evidence="4" type="ORF">DOTSEDRAFT_32655</name>
</gene>
<dbReference type="OrthoDB" id="2735536at2759"/>
<evidence type="ECO:0000259" key="3">
    <source>
        <dbReference type="Pfam" id="PF01370"/>
    </source>
</evidence>
<dbReference type="EMBL" id="KB446537">
    <property type="protein sequence ID" value="EME45951.1"/>
    <property type="molecule type" value="Genomic_DNA"/>
</dbReference>
<accession>N1PR80</accession>
<organism evidence="4 5">
    <name type="scientific">Dothistroma septosporum (strain NZE10 / CBS 128990)</name>
    <name type="common">Red band needle blight fungus</name>
    <name type="synonym">Mycosphaerella pini</name>
    <dbReference type="NCBI Taxonomy" id="675120"/>
    <lineage>
        <taxon>Eukaryota</taxon>
        <taxon>Fungi</taxon>
        <taxon>Dikarya</taxon>
        <taxon>Ascomycota</taxon>
        <taxon>Pezizomycotina</taxon>
        <taxon>Dothideomycetes</taxon>
        <taxon>Dothideomycetidae</taxon>
        <taxon>Mycosphaerellales</taxon>
        <taxon>Mycosphaerellaceae</taxon>
        <taxon>Dothistroma</taxon>
    </lineage>
</organism>
<dbReference type="Gene3D" id="3.40.50.720">
    <property type="entry name" value="NAD(P)-binding Rossmann-like Domain"/>
    <property type="match status" value="1"/>
</dbReference>
<protein>
    <recommendedName>
        <fullName evidence="3">NAD-dependent epimerase/dehydratase domain-containing protein</fullName>
    </recommendedName>
</protein>